<evidence type="ECO:0000256" key="1">
    <source>
        <dbReference type="SAM" id="Phobius"/>
    </source>
</evidence>
<feature type="domain" description="Thioredoxin-like fold" evidence="2">
    <location>
        <begin position="89"/>
        <end position="237"/>
    </location>
</feature>
<keyword evidence="1" id="KW-0812">Transmembrane</keyword>
<keyword evidence="1" id="KW-1133">Transmembrane helix</keyword>
<keyword evidence="1" id="KW-0472">Membrane</keyword>
<dbReference type="Pfam" id="PF13462">
    <property type="entry name" value="Thioredoxin_4"/>
    <property type="match status" value="1"/>
</dbReference>
<gene>
    <name evidence="3" type="ORF">EAX62_15145</name>
</gene>
<evidence type="ECO:0000313" key="3">
    <source>
        <dbReference type="EMBL" id="RMB57797.1"/>
    </source>
</evidence>
<dbReference type="EMBL" id="REFW01000005">
    <property type="protein sequence ID" value="RMB57797.1"/>
    <property type="molecule type" value="Genomic_DNA"/>
</dbReference>
<evidence type="ECO:0000259" key="2">
    <source>
        <dbReference type="Pfam" id="PF13462"/>
    </source>
</evidence>
<accession>A0A3M0G0T1</accession>
<dbReference type="SUPFAM" id="SSF52833">
    <property type="entry name" value="Thioredoxin-like"/>
    <property type="match status" value="1"/>
</dbReference>
<evidence type="ECO:0000313" key="4">
    <source>
        <dbReference type="Proteomes" id="UP000275256"/>
    </source>
</evidence>
<organism evidence="3 4">
    <name type="scientific">Tessaracoccus antarcticus</name>
    <dbReference type="NCBI Taxonomy" id="2479848"/>
    <lineage>
        <taxon>Bacteria</taxon>
        <taxon>Bacillati</taxon>
        <taxon>Actinomycetota</taxon>
        <taxon>Actinomycetes</taxon>
        <taxon>Propionibacteriales</taxon>
        <taxon>Propionibacteriaceae</taxon>
        <taxon>Tessaracoccus</taxon>
    </lineage>
</organism>
<keyword evidence="4" id="KW-1185">Reference proteome</keyword>
<dbReference type="RefSeq" id="WP_121902575.1">
    <property type="nucleotide sequence ID" value="NZ_REFW01000005.1"/>
</dbReference>
<name>A0A3M0G0T1_9ACTN</name>
<dbReference type="InterPro" id="IPR036249">
    <property type="entry name" value="Thioredoxin-like_sf"/>
</dbReference>
<comment type="caution">
    <text evidence="3">The sequence shown here is derived from an EMBL/GenBank/DDBJ whole genome shotgun (WGS) entry which is preliminary data.</text>
</comment>
<reference evidence="3 4" key="1">
    <citation type="submission" date="2018-10" db="EMBL/GenBank/DDBJ databases">
        <title>Tessaracoccus antarcticuss sp. nov., isolated from sediment.</title>
        <authorList>
            <person name="Zhou L.Y."/>
            <person name="Du Z.J."/>
        </authorList>
    </citation>
    <scope>NUCLEOTIDE SEQUENCE [LARGE SCALE GENOMIC DNA]</scope>
    <source>
        <strain evidence="3 4">JDX10</strain>
    </source>
</reference>
<dbReference type="Gene3D" id="3.40.30.10">
    <property type="entry name" value="Glutaredoxin"/>
    <property type="match status" value="1"/>
</dbReference>
<dbReference type="Proteomes" id="UP000275256">
    <property type="component" value="Unassembled WGS sequence"/>
</dbReference>
<proteinExistence type="predicted"/>
<dbReference type="AlphaFoldDB" id="A0A3M0G0T1"/>
<protein>
    <submittedName>
        <fullName evidence="3">Thioredoxin</fullName>
    </submittedName>
</protein>
<dbReference type="OrthoDB" id="117402at2"/>
<feature type="transmembrane region" description="Helical" evidence="1">
    <location>
        <begin position="30"/>
        <end position="50"/>
    </location>
</feature>
<dbReference type="InterPro" id="IPR012336">
    <property type="entry name" value="Thioredoxin-like_fold"/>
</dbReference>
<sequence length="263" mass="28725">MANNAGPSRREAMRLKAEAEEARAKRNSRILWISLGAVAVVVVVILALVITQTLAKNGPSADQQTPPNATEKFGIELKTKDVEPAADAAHLVIWEDYQCPACAAREEAFGSVVKQLVDEGKITVEIRTAHFLDPLLRNDSSERAALAAAAADEVGKFREFHETVYKDQPEEGVGYTDQQLRVDFPTEAGITGADLTKFQELYDGKAFADFVKSANDQFTRDGISGTPTYMVGENKLEFADASNQPLIQPTPEDMLRAINEANN</sequence>